<evidence type="ECO:0000313" key="2">
    <source>
        <dbReference type="EMBL" id="AAX51639.1"/>
    </source>
</evidence>
<accession>Q58CL3</accession>
<name>Q58CL3_DROME</name>
<sequence>MIKIGNKIVHVWASRHCHRAMRQFVWWGEALKLIKPNRKTEAQSHNKLNKNVDNSYEAPSDNSPNGRNDAKVAKQVKLKMLI</sequence>
<evidence type="ECO:0000256" key="1">
    <source>
        <dbReference type="SAM" id="MobiDB-lite"/>
    </source>
</evidence>
<dbReference type="AlphaFoldDB" id="Q58CL3"/>
<feature type="region of interest" description="Disordered" evidence="1">
    <location>
        <begin position="38"/>
        <end position="72"/>
    </location>
</feature>
<organism evidence="2">
    <name type="scientific">Drosophila melanogaster</name>
    <name type="common">Fruit fly</name>
    <dbReference type="NCBI Taxonomy" id="7227"/>
    <lineage>
        <taxon>Eukaryota</taxon>
        <taxon>Metazoa</taxon>
        <taxon>Ecdysozoa</taxon>
        <taxon>Arthropoda</taxon>
        <taxon>Hexapoda</taxon>
        <taxon>Insecta</taxon>
        <taxon>Pterygota</taxon>
        <taxon>Neoptera</taxon>
        <taxon>Endopterygota</taxon>
        <taxon>Diptera</taxon>
        <taxon>Brachycera</taxon>
        <taxon>Muscomorpha</taxon>
        <taxon>Ephydroidea</taxon>
        <taxon>Drosophilidae</taxon>
        <taxon>Drosophila</taxon>
        <taxon>Sophophora</taxon>
    </lineage>
</organism>
<protein>
    <submittedName>
        <fullName evidence="2">SD09246p</fullName>
    </submittedName>
</protein>
<reference evidence="2" key="1">
    <citation type="submission" date="2005-03" db="EMBL/GenBank/DDBJ databases">
        <authorList>
            <person name="Stapleton M."/>
            <person name="Carlson J."/>
            <person name="Chavez C."/>
            <person name="Frise E."/>
            <person name="George R."/>
            <person name="Pacleb J."/>
            <person name="Park S."/>
            <person name="Wan K."/>
            <person name="Yu C."/>
            <person name="Rubin G.M."/>
            <person name="Celniker S."/>
        </authorList>
    </citation>
    <scope>NUCLEOTIDE SEQUENCE</scope>
</reference>
<proteinExistence type="evidence at transcript level"/>
<dbReference type="EMBL" id="BT021934">
    <property type="protein sequence ID" value="AAX51639.1"/>
    <property type="molecule type" value="mRNA"/>
</dbReference>
<feature type="compositionally biased region" description="Polar residues" evidence="1">
    <location>
        <begin position="45"/>
        <end position="54"/>
    </location>
</feature>